<dbReference type="GO" id="GO:0051287">
    <property type="term" value="F:NAD binding"/>
    <property type="evidence" value="ECO:0007669"/>
    <property type="project" value="InterPro"/>
</dbReference>
<keyword evidence="6 10" id="KW-0560">Oxidoreductase</keyword>
<evidence type="ECO:0000313" key="10">
    <source>
        <dbReference type="EMBL" id="AEF83754.1"/>
    </source>
</evidence>
<organism evidence="10 11">
    <name type="scientific">Treponema primitia (strain ATCC BAA-887 / DSM 12427 / ZAS-2)</name>
    <dbReference type="NCBI Taxonomy" id="545694"/>
    <lineage>
        <taxon>Bacteria</taxon>
        <taxon>Pseudomonadati</taxon>
        <taxon>Spirochaetota</taxon>
        <taxon>Spirochaetia</taxon>
        <taxon>Spirochaetales</taxon>
        <taxon>Treponemataceae</taxon>
        <taxon>Treponema</taxon>
    </lineage>
</organism>
<accession>F5YL09</accession>
<evidence type="ECO:0000256" key="4">
    <source>
        <dbReference type="ARBA" id="ARBA00022723"/>
    </source>
</evidence>
<keyword evidence="7" id="KW-0408">Iron</keyword>
<dbReference type="EC" id="1.1.1.23" evidence="10"/>
<dbReference type="PANTHER" id="PTHR21256:SF2">
    <property type="entry name" value="HISTIDINE BIOSYNTHESIS TRIFUNCTIONAL PROTEIN"/>
    <property type="match status" value="1"/>
</dbReference>
<comment type="cofactor">
    <cofactor evidence="1">
        <name>Zn(2+)</name>
        <dbReference type="ChEBI" id="CHEBI:29105"/>
    </cofactor>
</comment>
<dbReference type="InterPro" id="IPR007197">
    <property type="entry name" value="rSAM"/>
</dbReference>
<dbReference type="InterPro" id="IPR013785">
    <property type="entry name" value="Aldolase_TIM"/>
</dbReference>
<dbReference type="PANTHER" id="PTHR21256">
    <property type="entry name" value="HISTIDINOL DEHYDROGENASE HDH"/>
    <property type="match status" value="1"/>
</dbReference>
<dbReference type="GO" id="GO:0000105">
    <property type="term" value="P:L-histidine biosynthetic process"/>
    <property type="evidence" value="ECO:0007669"/>
    <property type="project" value="TreeGrafter"/>
</dbReference>
<dbReference type="NCBIfam" id="TIGR00069">
    <property type="entry name" value="hisD"/>
    <property type="match status" value="1"/>
</dbReference>
<dbReference type="HOGENOM" id="CLU_383056_0_0_12"/>
<dbReference type="AlphaFoldDB" id="F5YL09"/>
<dbReference type="Pfam" id="PF00815">
    <property type="entry name" value="Histidinol_dh"/>
    <property type="match status" value="1"/>
</dbReference>
<sequence length="722" mass="76955">MRILVSADFDSYWEGLSVPVTDEGVSAAVREVIAGVRKDGDAAVRSYAARFDRSSPETLEVPMSALKAAWENLRAEEPELAAALELAAGHIRRFAEKQKAQFGDFEYEMSPGLFTGQRVIPVQRAAIYVPSGRFPLISTVLMGAIPAVVAGVPEVMAVSAPLEDGLPDRRILAAAYIAGLHRVFAIGGAQAIAALALGTKTVPRVDIIAGPGNKYVAAAKRLLFGEVGIDFVAGPTDVLIIADDTADVPRTGVSGASSAIAVTDAADLAAADMLAQAEHDPDARARVLVPNRDFADRVAVALEKRLAVLPTAETARASLDAGGLIIVYETKDEALRIANTIAPEHLELQVANPESWVPALKNYGSLFIGDMAAEVLGDYSAGINHTLPTSGSARFSGGLSVRHFLKTVTTLRCEKGSGFEEARLAAECIAQAEGLIAHRESAAARSKPLTPGSIENHRSREGGALVYPVYSRRSRGLSVGINLFPDEKICTFDCPYCEVFPFKTDISFSVPLMEQTLREVLSQAHSQSIEVKDICFSGNGEPTISPHFPAALEAALRIRDELVPWAALVVITNATGLLNDRIFELLRSAAAGKAALRIWLKLDAGTEAWYSRMDQSSVPFDSLRARIREFAALAPFTVQTMICAIDGAPPSAEEATAWERLVLDLAGGGKIRSVQIYGKARPSPGDPQASQLPLSFLEERAASLRTALGGSGRDAIPVEVFP</sequence>
<dbReference type="GO" id="GO:0046872">
    <property type="term" value="F:metal ion binding"/>
    <property type="evidence" value="ECO:0007669"/>
    <property type="project" value="UniProtKB-KW"/>
</dbReference>
<dbReference type="Gene3D" id="3.20.20.70">
    <property type="entry name" value="Aldolase class I"/>
    <property type="match status" value="1"/>
</dbReference>
<dbReference type="EMBL" id="CP001843">
    <property type="protein sequence ID" value="AEF83754.1"/>
    <property type="molecule type" value="Genomic_DNA"/>
</dbReference>
<dbReference type="KEGG" id="tpi:TREPR_3204"/>
<dbReference type="GO" id="GO:0004399">
    <property type="term" value="F:histidinol dehydrogenase activity"/>
    <property type="evidence" value="ECO:0007669"/>
    <property type="project" value="UniProtKB-EC"/>
</dbReference>
<keyword evidence="11" id="KW-1185">Reference proteome</keyword>
<gene>
    <name evidence="10" type="ordered locus">TREPR_3204</name>
</gene>
<dbReference type="InterPro" id="IPR012131">
    <property type="entry name" value="Hstdl_DH"/>
</dbReference>
<dbReference type="CDD" id="cd06572">
    <property type="entry name" value="Histidinol_dh"/>
    <property type="match status" value="1"/>
</dbReference>
<dbReference type="RefSeq" id="WP_015707062.1">
    <property type="nucleotide sequence ID" value="NC_015578.1"/>
</dbReference>
<evidence type="ECO:0000256" key="6">
    <source>
        <dbReference type="ARBA" id="ARBA00023002"/>
    </source>
</evidence>
<keyword evidence="5" id="KW-0862">Zinc</keyword>
<evidence type="ECO:0000256" key="8">
    <source>
        <dbReference type="ARBA" id="ARBA00023014"/>
    </source>
</evidence>
<dbReference type="PRINTS" id="PR00083">
    <property type="entry name" value="HOLDHDRGNASE"/>
</dbReference>
<evidence type="ECO:0000256" key="9">
    <source>
        <dbReference type="RuleBase" id="RU004175"/>
    </source>
</evidence>
<dbReference type="SUPFAM" id="SSF102114">
    <property type="entry name" value="Radical SAM enzymes"/>
    <property type="match status" value="1"/>
</dbReference>
<evidence type="ECO:0000313" key="11">
    <source>
        <dbReference type="Proteomes" id="UP000009223"/>
    </source>
</evidence>
<protein>
    <submittedName>
        <fullName evidence="10">Histidinol dehydrogenase (HDH)</fullName>
        <ecNumber evidence="10">1.1.1.23</ecNumber>
    </submittedName>
</protein>
<dbReference type="InterPro" id="IPR016161">
    <property type="entry name" value="Ald_DH/histidinol_DH"/>
</dbReference>
<evidence type="ECO:0000256" key="7">
    <source>
        <dbReference type="ARBA" id="ARBA00023004"/>
    </source>
</evidence>
<comment type="cofactor">
    <cofactor evidence="2">
        <name>[4Fe-4S] cluster</name>
        <dbReference type="ChEBI" id="CHEBI:49883"/>
    </cofactor>
</comment>
<evidence type="ECO:0000256" key="2">
    <source>
        <dbReference type="ARBA" id="ARBA00001966"/>
    </source>
</evidence>
<dbReference type="STRING" id="545694.TREPR_3204"/>
<proteinExistence type="inferred from homology"/>
<dbReference type="Gene3D" id="3.40.50.1980">
    <property type="entry name" value="Nitrogenase molybdenum iron protein domain"/>
    <property type="match status" value="2"/>
</dbReference>
<comment type="similarity">
    <text evidence="9">Belongs to the histidinol dehydrogenase family.</text>
</comment>
<dbReference type="InterPro" id="IPR058240">
    <property type="entry name" value="rSAM_sf"/>
</dbReference>
<name>F5YL09_TREPZ</name>
<dbReference type="FunFam" id="3.40.50.1980:FF:000001">
    <property type="entry name" value="Histidinol dehydrogenase"/>
    <property type="match status" value="1"/>
</dbReference>
<evidence type="ECO:0000256" key="1">
    <source>
        <dbReference type="ARBA" id="ARBA00001947"/>
    </source>
</evidence>
<dbReference type="GO" id="GO:0005829">
    <property type="term" value="C:cytosol"/>
    <property type="evidence" value="ECO:0007669"/>
    <property type="project" value="TreeGrafter"/>
</dbReference>
<dbReference type="Gene3D" id="1.20.5.1300">
    <property type="match status" value="1"/>
</dbReference>
<keyword evidence="4" id="KW-0479">Metal-binding</keyword>
<dbReference type="GO" id="GO:0051536">
    <property type="term" value="F:iron-sulfur cluster binding"/>
    <property type="evidence" value="ECO:0007669"/>
    <property type="project" value="UniProtKB-KW"/>
</dbReference>
<dbReference type="eggNOG" id="COG0141">
    <property type="taxonomic scope" value="Bacteria"/>
</dbReference>
<keyword evidence="8" id="KW-0411">Iron-sulfur</keyword>
<reference evidence="10 11" key="2">
    <citation type="journal article" date="2011" name="ISME J.">
        <title>RNA-seq reveals cooperative metabolic interactions between two termite-gut spirochete species in co-culture.</title>
        <authorList>
            <person name="Rosenthal A.Z."/>
            <person name="Matson E.G."/>
            <person name="Eldar A."/>
            <person name="Leadbetter J.R."/>
        </authorList>
    </citation>
    <scope>NUCLEOTIDE SEQUENCE [LARGE SCALE GENOMIC DNA]</scope>
    <source>
        <strain evidence="11">ATCC BAA-887 / DSM 12427 / ZAS-2</strain>
    </source>
</reference>
<evidence type="ECO:0000256" key="5">
    <source>
        <dbReference type="ARBA" id="ARBA00022833"/>
    </source>
</evidence>
<keyword evidence="3" id="KW-0949">S-adenosyl-L-methionine</keyword>
<dbReference type="Proteomes" id="UP000009223">
    <property type="component" value="Chromosome"/>
</dbReference>
<dbReference type="SFLD" id="SFLDS00029">
    <property type="entry name" value="Radical_SAM"/>
    <property type="match status" value="1"/>
</dbReference>
<dbReference type="CDD" id="cd01335">
    <property type="entry name" value="Radical_SAM"/>
    <property type="match status" value="1"/>
</dbReference>
<dbReference type="SUPFAM" id="SSF53720">
    <property type="entry name" value="ALDH-like"/>
    <property type="match status" value="1"/>
</dbReference>
<reference evidence="11" key="1">
    <citation type="submission" date="2009-12" db="EMBL/GenBank/DDBJ databases">
        <title>Complete sequence of Treponema primitia strain ZAS-2.</title>
        <authorList>
            <person name="Tetu S.G."/>
            <person name="Matson E."/>
            <person name="Ren Q."/>
            <person name="Seshadri R."/>
            <person name="Elbourne L."/>
            <person name="Hassan K.A."/>
            <person name="Durkin A."/>
            <person name="Radune D."/>
            <person name="Mohamoud Y."/>
            <person name="Shay R."/>
            <person name="Jin S."/>
            <person name="Zhang X."/>
            <person name="Lucey K."/>
            <person name="Ballor N.R."/>
            <person name="Ottesen E."/>
            <person name="Rosenthal R."/>
            <person name="Allen A."/>
            <person name="Leadbetter J.R."/>
            <person name="Paulsen I.T."/>
        </authorList>
    </citation>
    <scope>NUCLEOTIDE SEQUENCE [LARGE SCALE GENOMIC DNA]</scope>
    <source>
        <strain evidence="11">ATCC BAA-887 / DSM 12427 / ZAS-2</strain>
    </source>
</reference>
<evidence type="ECO:0000256" key="3">
    <source>
        <dbReference type="ARBA" id="ARBA00022691"/>
    </source>
</evidence>